<comment type="similarity">
    <text evidence="5">Belongs to the JMJD6 family.</text>
</comment>
<evidence type="ECO:0000313" key="12">
    <source>
        <dbReference type="EMBL" id="AFP03843.1"/>
    </source>
</evidence>
<dbReference type="Pfam" id="PF13621">
    <property type="entry name" value="Cupin_8"/>
    <property type="match status" value="1"/>
</dbReference>
<accession>V9KYB4</accession>
<keyword evidence="3" id="KW-0560">Oxidoreductase</keyword>
<dbReference type="SUPFAM" id="SSF51197">
    <property type="entry name" value="Clavaminate synthase-like"/>
    <property type="match status" value="1"/>
</dbReference>
<keyword evidence="2" id="KW-0479">Metal-binding</keyword>
<dbReference type="EMBL" id="JW871325">
    <property type="protein sequence ID" value="AFP03843.1"/>
    <property type="molecule type" value="mRNA"/>
</dbReference>
<evidence type="ECO:0000256" key="1">
    <source>
        <dbReference type="ARBA" id="ARBA00001954"/>
    </source>
</evidence>
<evidence type="ECO:0000256" key="7">
    <source>
        <dbReference type="ARBA" id="ARBA00067203"/>
    </source>
</evidence>
<protein>
    <recommendedName>
        <fullName evidence="7">2-oxoglutarate and iron-dependent oxygenase JMJD4</fullName>
    </recommendedName>
    <alternativeName>
        <fullName evidence="8">JmjC domain-containing protein 4</fullName>
    </alternativeName>
    <alternativeName>
        <fullName evidence="10">Jumonji domain-containing protein 4</fullName>
    </alternativeName>
    <alternativeName>
        <fullName evidence="9">Lysyl-hydroxylase JMJD4</fullName>
    </alternativeName>
</protein>
<dbReference type="GO" id="GO:0043565">
    <property type="term" value="F:sequence-specific DNA binding"/>
    <property type="evidence" value="ECO:0007669"/>
    <property type="project" value="TreeGrafter"/>
</dbReference>
<dbReference type="Gene3D" id="2.60.120.650">
    <property type="entry name" value="Cupin"/>
    <property type="match status" value="1"/>
</dbReference>
<evidence type="ECO:0000256" key="3">
    <source>
        <dbReference type="ARBA" id="ARBA00023002"/>
    </source>
</evidence>
<dbReference type="PANTHER" id="PTHR12480:SF6">
    <property type="entry name" value="2-OXOGLUTARATE AND IRON-DEPENDENT OXYGENASE JMJD4"/>
    <property type="match status" value="1"/>
</dbReference>
<dbReference type="GO" id="GO:0046872">
    <property type="term" value="F:metal ion binding"/>
    <property type="evidence" value="ECO:0007669"/>
    <property type="project" value="UniProtKB-KW"/>
</dbReference>
<evidence type="ECO:0000259" key="11">
    <source>
        <dbReference type="PROSITE" id="PS51184"/>
    </source>
</evidence>
<name>V9KYB4_CALMI</name>
<evidence type="ECO:0000256" key="8">
    <source>
        <dbReference type="ARBA" id="ARBA00078704"/>
    </source>
</evidence>
<dbReference type="GO" id="GO:0140096">
    <property type="term" value="F:catalytic activity, acting on a protein"/>
    <property type="evidence" value="ECO:0007669"/>
    <property type="project" value="UniProtKB-ARBA"/>
</dbReference>
<organism evidence="12">
    <name type="scientific">Callorhinchus milii</name>
    <name type="common">Ghost shark</name>
    <dbReference type="NCBI Taxonomy" id="7868"/>
    <lineage>
        <taxon>Eukaryota</taxon>
        <taxon>Metazoa</taxon>
        <taxon>Chordata</taxon>
        <taxon>Craniata</taxon>
        <taxon>Vertebrata</taxon>
        <taxon>Chondrichthyes</taxon>
        <taxon>Holocephali</taxon>
        <taxon>Chimaeriformes</taxon>
        <taxon>Callorhinchidae</taxon>
        <taxon>Callorhinchus</taxon>
    </lineage>
</organism>
<dbReference type="InterPro" id="IPR050910">
    <property type="entry name" value="JMJD6_ArgDemeth/LysHydrox"/>
</dbReference>
<evidence type="ECO:0000256" key="2">
    <source>
        <dbReference type="ARBA" id="ARBA00022723"/>
    </source>
</evidence>
<dbReference type="GO" id="GO:0005634">
    <property type="term" value="C:nucleus"/>
    <property type="evidence" value="ECO:0007669"/>
    <property type="project" value="TreeGrafter"/>
</dbReference>
<dbReference type="AlphaFoldDB" id="V9KYB4"/>
<dbReference type="GO" id="GO:0016706">
    <property type="term" value="F:2-oxoglutarate-dependent dioxygenase activity"/>
    <property type="evidence" value="ECO:0007669"/>
    <property type="project" value="UniProtKB-ARBA"/>
</dbReference>
<evidence type="ECO:0000256" key="6">
    <source>
        <dbReference type="ARBA" id="ARBA00047762"/>
    </source>
</evidence>
<dbReference type="FunFam" id="2.60.120.650:FF:000030">
    <property type="entry name" value="JmjC domain-containing protein 4"/>
    <property type="match status" value="1"/>
</dbReference>
<evidence type="ECO:0000256" key="9">
    <source>
        <dbReference type="ARBA" id="ARBA00080747"/>
    </source>
</evidence>
<evidence type="ECO:0000256" key="5">
    <source>
        <dbReference type="ARBA" id="ARBA00038068"/>
    </source>
</evidence>
<comment type="cofactor">
    <cofactor evidence="1">
        <name>Fe(2+)</name>
        <dbReference type="ChEBI" id="CHEBI:29033"/>
    </cofactor>
</comment>
<proteinExistence type="evidence at transcript level"/>
<dbReference type="SMART" id="SM00558">
    <property type="entry name" value="JmjC"/>
    <property type="match status" value="1"/>
</dbReference>
<dbReference type="InterPro" id="IPR041667">
    <property type="entry name" value="Cupin_8"/>
</dbReference>
<evidence type="ECO:0000256" key="4">
    <source>
        <dbReference type="ARBA" id="ARBA00023004"/>
    </source>
</evidence>
<dbReference type="PANTHER" id="PTHR12480">
    <property type="entry name" value="ARGININE DEMETHYLASE AND LYSYL-HYDROXYLASE JMJD"/>
    <property type="match status" value="1"/>
</dbReference>
<reference evidence="12" key="1">
    <citation type="journal article" date="2014" name="Nature">
        <title>Elephant shark genome provides unique insights into gnathostome evolution.</title>
        <authorList>
            <consortium name="International Elephant Shark Genome Sequencing Consortium"/>
            <person name="Venkatesh B."/>
            <person name="Lee A.P."/>
            <person name="Ravi V."/>
            <person name="Maurya A.K."/>
            <person name="Lian M.M."/>
            <person name="Swann J.B."/>
            <person name="Ohta Y."/>
            <person name="Flajnik M.F."/>
            <person name="Sutoh Y."/>
            <person name="Kasahara M."/>
            <person name="Hoon S."/>
            <person name="Gangu V."/>
            <person name="Roy S.W."/>
            <person name="Irimia M."/>
            <person name="Korzh V."/>
            <person name="Kondrychyn I."/>
            <person name="Lim Z.W."/>
            <person name="Tay B.H."/>
            <person name="Tohari S."/>
            <person name="Kong K.W."/>
            <person name="Ho S."/>
            <person name="Lorente-Galdos B."/>
            <person name="Quilez J."/>
            <person name="Marques-Bonet T."/>
            <person name="Raney B.J."/>
            <person name="Ingham P.W."/>
            <person name="Tay A."/>
            <person name="Hillier L.W."/>
            <person name="Minx P."/>
            <person name="Boehm T."/>
            <person name="Wilson R.K."/>
            <person name="Brenner S."/>
            <person name="Warren W.C."/>
        </authorList>
    </citation>
    <scope>NUCLEOTIDE SEQUENCE</scope>
    <source>
        <tissue evidence="12">Kidney</tissue>
    </source>
</reference>
<dbReference type="InterPro" id="IPR003347">
    <property type="entry name" value="JmjC_dom"/>
</dbReference>
<dbReference type="PROSITE" id="PS51184">
    <property type="entry name" value="JMJC"/>
    <property type="match status" value="1"/>
</dbReference>
<evidence type="ECO:0000256" key="10">
    <source>
        <dbReference type="ARBA" id="ARBA00082904"/>
    </source>
</evidence>
<dbReference type="GO" id="GO:0005737">
    <property type="term" value="C:cytoplasm"/>
    <property type="evidence" value="ECO:0007669"/>
    <property type="project" value="TreeGrafter"/>
</dbReference>
<dbReference type="GO" id="GO:0045905">
    <property type="term" value="P:positive regulation of translational termination"/>
    <property type="evidence" value="ECO:0007669"/>
    <property type="project" value="TreeGrafter"/>
</dbReference>
<comment type="catalytic activity">
    <reaction evidence="6">
        <text>L-lysyl-[protein] + 2-oxoglutarate + O2 = 4-hydroxy-L-lysyl-[protein] + succinate + CO2</text>
        <dbReference type="Rhea" id="RHEA:57156"/>
        <dbReference type="Rhea" id="RHEA-COMP:9752"/>
        <dbReference type="Rhea" id="RHEA-COMP:15084"/>
        <dbReference type="ChEBI" id="CHEBI:15379"/>
        <dbReference type="ChEBI" id="CHEBI:16526"/>
        <dbReference type="ChEBI" id="CHEBI:16810"/>
        <dbReference type="ChEBI" id="CHEBI:29969"/>
        <dbReference type="ChEBI" id="CHEBI:30031"/>
        <dbReference type="ChEBI" id="CHEBI:141495"/>
    </reaction>
</comment>
<sequence length="411" mass="46598">MDEETLREALARYRDAGGPSYEEFARGGGIDRPGGSELSYSRFFREFLVPNRPCVLSGSVTAAWPGRQLWVQEDGGPDFQHLLHRFGDAVVPVANCDVQEYNANPKESLTLSEYLSYWRERRAHGHTSPRGCLYLKDWHMHRDFPDHGVYSTPLFFRSDWLNEYWDSIRLDDYRFVYMGPKGSCWSANLCGRKRWLLFPPGEEAALRDRAGSLAYDVLSPALRDPQLYPGAAQSHSPIEVIQEPGEVLFVPSGWYHQVHNLEDTISINHNWLNGCNVDTVWRFLRAELSAVQDEIGEWRDSMADWHQHCQVMMKSCTGMDFSQFYVFLETIARNRMEWLDSGLEDPGPGGAQGSELGRRQAMFDLHRVGAALESLLADADFTRLEVDSPGLGSSPGGLLREVREVADSALT</sequence>
<feature type="domain" description="JmjC" evidence="11">
    <location>
        <begin position="141"/>
        <end position="288"/>
    </location>
</feature>
<keyword evidence="4" id="KW-0408">Iron</keyword>